<comment type="caution">
    <text evidence="1">The sequence shown here is derived from an EMBL/GenBank/DDBJ whole genome shotgun (WGS) entry which is preliminary data.</text>
</comment>
<evidence type="ECO:0000313" key="2">
    <source>
        <dbReference type="Proteomes" id="UP001313282"/>
    </source>
</evidence>
<evidence type="ECO:0000313" key="1">
    <source>
        <dbReference type="EMBL" id="KAK6337152.1"/>
    </source>
</evidence>
<proteinExistence type="predicted"/>
<dbReference type="Proteomes" id="UP001313282">
    <property type="component" value="Unassembled WGS sequence"/>
</dbReference>
<keyword evidence="2" id="KW-1185">Reference proteome</keyword>
<organism evidence="1 2">
    <name type="scientific">Orbilia javanica</name>
    <dbReference type="NCBI Taxonomy" id="47235"/>
    <lineage>
        <taxon>Eukaryota</taxon>
        <taxon>Fungi</taxon>
        <taxon>Dikarya</taxon>
        <taxon>Ascomycota</taxon>
        <taxon>Pezizomycotina</taxon>
        <taxon>Orbiliomycetes</taxon>
        <taxon>Orbiliales</taxon>
        <taxon>Orbiliaceae</taxon>
        <taxon>Orbilia</taxon>
    </lineage>
</organism>
<reference evidence="1 2" key="1">
    <citation type="submission" date="2019-10" db="EMBL/GenBank/DDBJ databases">
        <authorList>
            <person name="Palmer J.M."/>
        </authorList>
    </citation>
    <scope>NUCLEOTIDE SEQUENCE [LARGE SCALE GENOMIC DNA]</scope>
    <source>
        <strain evidence="1 2">TWF718</strain>
    </source>
</reference>
<name>A0AAN8RBT5_9PEZI</name>
<dbReference type="AlphaFoldDB" id="A0AAN8RBT5"/>
<dbReference type="EMBL" id="JAVHNR010000007">
    <property type="protein sequence ID" value="KAK6337152.1"/>
    <property type="molecule type" value="Genomic_DNA"/>
</dbReference>
<sequence>MEVVNNHEQGWPTTVATPKAAYLPPILTRMAIGNDLSRVLGGVKPPDTSRSMWPLTPRHIFELPPQVDRFTLFWDLKPIKP</sequence>
<gene>
    <name evidence="1" type="ORF">TWF718_009936</name>
</gene>
<protein>
    <submittedName>
        <fullName evidence="1">Uncharacterized protein</fullName>
    </submittedName>
</protein>
<accession>A0AAN8RBT5</accession>